<keyword evidence="5" id="KW-0508">mRNA splicing</keyword>
<evidence type="ECO:0000256" key="7">
    <source>
        <dbReference type="SAM" id="MobiDB-lite"/>
    </source>
</evidence>
<keyword evidence="2" id="KW-0507">mRNA processing</keyword>
<name>A0A1S8WGD4_OPIVI</name>
<dbReference type="SMART" id="SM00360">
    <property type="entry name" value="RRM"/>
    <property type="match status" value="2"/>
</dbReference>
<dbReference type="Gene3D" id="3.30.420.10">
    <property type="entry name" value="Ribonuclease H-like superfamily/Ribonuclease H"/>
    <property type="match status" value="1"/>
</dbReference>
<evidence type="ECO:0000256" key="4">
    <source>
        <dbReference type="ARBA" id="ARBA00022884"/>
    </source>
</evidence>
<organism evidence="9 10">
    <name type="scientific">Opisthorchis viverrini</name>
    <name type="common">Southeast Asian liver fluke</name>
    <dbReference type="NCBI Taxonomy" id="6198"/>
    <lineage>
        <taxon>Eukaryota</taxon>
        <taxon>Metazoa</taxon>
        <taxon>Spiralia</taxon>
        <taxon>Lophotrochozoa</taxon>
        <taxon>Platyhelminthes</taxon>
        <taxon>Trematoda</taxon>
        <taxon>Digenea</taxon>
        <taxon>Opisthorchiida</taxon>
        <taxon>Opisthorchiata</taxon>
        <taxon>Opisthorchiidae</taxon>
        <taxon>Opisthorchis</taxon>
    </lineage>
</organism>
<keyword evidence="4 6" id="KW-0694">RNA-binding</keyword>
<dbReference type="InterPro" id="IPR012677">
    <property type="entry name" value="Nucleotide-bd_a/b_plait_sf"/>
</dbReference>
<evidence type="ECO:0000256" key="6">
    <source>
        <dbReference type="PROSITE-ProRule" id="PRU00176"/>
    </source>
</evidence>
<dbReference type="InterPro" id="IPR035979">
    <property type="entry name" value="RBD_domain_sf"/>
</dbReference>
<feature type="domain" description="RRM" evidence="8">
    <location>
        <begin position="541"/>
        <end position="630"/>
    </location>
</feature>
<dbReference type="Proteomes" id="UP000243686">
    <property type="component" value="Unassembled WGS sequence"/>
</dbReference>
<evidence type="ECO:0000313" key="10">
    <source>
        <dbReference type="Proteomes" id="UP000243686"/>
    </source>
</evidence>
<dbReference type="PANTHER" id="PTHR13976">
    <property type="entry name" value="HETEROGENEOUS NUCLEAR RIBONUCLEOPROTEIN-RELATED"/>
    <property type="match status" value="1"/>
</dbReference>
<evidence type="ECO:0000313" key="9">
    <source>
        <dbReference type="EMBL" id="OON13500.1"/>
    </source>
</evidence>
<protein>
    <recommendedName>
        <fullName evidence="8">RRM domain-containing protein</fullName>
    </recommendedName>
</protein>
<proteinExistence type="inferred from homology"/>
<evidence type="ECO:0000259" key="8">
    <source>
        <dbReference type="PROSITE" id="PS50102"/>
    </source>
</evidence>
<dbReference type="AlphaFoldDB" id="A0A1S8WGD4"/>
<evidence type="ECO:0000256" key="2">
    <source>
        <dbReference type="ARBA" id="ARBA00022664"/>
    </source>
</evidence>
<dbReference type="SUPFAM" id="SSF54928">
    <property type="entry name" value="RNA-binding domain, RBD"/>
    <property type="match status" value="3"/>
</dbReference>
<dbReference type="GO" id="GO:0003723">
    <property type="term" value="F:RNA binding"/>
    <property type="evidence" value="ECO:0007669"/>
    <property type="project" value="UniProtKB-UniRule"/>
</dbReference>
<reference evidence="9 10" key="1">
    <citation type="submission" date="2015-03" db="EMBL/GenBank/DDBJ databases">
        <title>Draft genome of the nematode, Opisthorchis viverrini.</title>
        <authorList>
            <person name="Mitreva M."/>
        </authorList>
    </citation>
    <scope>NUCLEOTIDE SEQUENCE [LARGE SCALE GENOMIC DNA]</scope>
    <source>
        <strain evidence="9">Khon Kaen</strain>
    </source>
</reference>
<dbReference type="GO" id="GO:0008380">
    <property type="term" value="P:RNA splicing"/>
    <property type="evidence" value="ECO:0007669"/>
    <property type="project" value="UniProtKB-KW"/>
</dbReference>
<dbReference type="InterPro" id="IPR050666">
    <property type="entry name" value="ESRP"/>
</dbReference>
<sequence>MEANISMKLGHDDGAGTTTGCGTSKRSLEKGSGVEQTEEELRSSSDSGSYVDPSCLLALHITTAGKQGEDLGSDELPIVMISAKIIDFYNPELEDLEFQTYIRPVHYEVNWNALSGMDSNEPLKADQEEYNNLDIEWNTVSKEGSLTLTDGAAVLSCLHLSHECITATGLTDEFLVDGKSLSDGLWELHSWLQDHGLIFSEATYKRREGGHIQPTQSKPSEQANEVVESNIKHAKMQAAYKEDATATTKTRSFLILTDGPLGLRLVLHPEITKRSICLKDFPYLYHYIDMRKSVKNYCHMDAFPGCLDEMITYVGISLGTLQSSSTPPIQDTLDRISFVPSNGQNTAWVEEGMECSSGEADVPHDNHPAETASDSNVVDVPADYNQFIDARPGNESSSFSAVQLGQPQMEHCRILGKLALHMHAHGTRKSEVVDDGHVIRARGLPWQATDLDIFHFFSGLNISDGGISLVLSKIGRRNGEALIRFTDQEQRDLALRKHKHHMGQRYVEVYAAQGKEFVAFAGAETTEAEEFLKKFTSPHQALIRMRGLPYATTVQQVLEFFSNTDCAVQFGEEGVLFVNRRNGRATGDAFVIFESQAIGEKALRNHWQHIGNRYIELFKSTPAEVNQVMNAVLNPPLALPRSWNKITVDVKSALTAAALAAGALPGVVGSPNSTESCLPGDPTIASLTQLNFTAQQPLNLGYQLLGSQGFSGSYGPYSQPNGLFLSPIPYQPIPIPPLDPILYNMELFTPFGNMTVNQTLIPGSQVSADQLTTKLSSITGGMNFTFGCPSLANVVSGTINIPQQPSVLNYNNLPQSELSTLGMSIEQLARCFVRIRGMPVDADIIDILTFLEDSWRHVALHGVHQVYNSAGQPTGEAIIQFVSEVVARWVADQKNNQPFIKRGVPLCTSTNVEVSQCTSEHLKQLIATVVNMVQAGGGSEALGPLRTAAVPNCLTGLVPKTNWPQFSSPSNIFPGAQSWMNLSAMSPVILPKDLRAAGSAHHVLGTVPNQTMVDIYQSRYQRNKMTPIRMECAKDVQTKVISPVTTDGERQTSVTGVQTLYSSSVTPPY</sequence>
<feature type="region of interest" description="Disordered" evidence="7">
    <location>
        <begin position="1"/>
        <end position="50"/>
    </location>
</feature>
<keyword evidence="10" id="KW-1185">Reference proteome</keyword>
<evidence type="ECO:0000256" key="3">
    <source>
        <dbReference type="ARBA" id="ARBA00022737"/>
    </source>
</evidence>
<dbReference type="InterPro" id="IPR036397">
    <property type="entry name" value="RNaseH_sf"/>
</dbReference>
<dbReference type="InterPro" id="IPR000504">
    <property type="entry name" value="RRM_dom"/>
</dbReference>
<evidence type="ECO:0000256" key="1">
    <source>
        <dbReference type="ARBA" id="ARBA00008866"/>
    </source>
</evidence>
<dbReference type="PROSITE" id="PS50102">
    <property type="entry name" value="RRM"/>
    <property type="match status" value="1"/>
</dbReference>
<dbReference type="Gene3D" id="3.30.70.330">
    <property type="match status" value="3"/>
</dbReference>
<accession>A0A1S8WGD4</accession>
<dbReference type="GO" id="GO:0006397">
    <property type="term" value="P:mRNA processing"/>
    <property type="evidence" value="ECO:0007669"/>
    <property type="project" value="UniProtKB-KW"/>
</dbReference>
<evidence type="ECO:0000256" key="5">
    <source>
        <dbReference type="ARBA" id="ARBA00023187"/>
    </source>
</evidence>
<gene>
    <name evidence="9" type="ORF">X801_10727</name>
</gene>
<comment type="similarity">
    <text evidence="1">Belongs to the ESRP family.</text>
</comment>
<dbReference type="EMBL" id="KV907365">
    <property type="protein sequence ID" value="OON13500.1"/>
    <property type="molecule type" value="Genomic_DNA"/>
</dbReference>
<keyword evidence="3" id="KW-0677">Repeat</keyword>